<organism evidence="1 2">
    <name type="scientific">Sinorhizobium fredii (strain HH103)</name>
    <dbReference type="NCBI Taxonomy" id="1117943"/>
    <lineage>
        <taxon>Bacteria</taxon>
        <taxon>Pseudomonadati</taxon>
        <taxon>Pseudomonadota</taxon>
        <taxon>Alphaproteobacteria</taxon>
        <taxon>Hyphomicrobiales</taxon>
        <taxon>Rhizobiaceae</taxon>
        <taxon>Sinorhizobium/Ensifer group</taxon>
        <taxon>Sinorhizobium</taxon>
    </lineage>
</organism>
<gene>
    <name evidence="1" type="ordered locus">SFHH103_02677</name>
</gene>
<sequence length="31" mass="3391">MLAGQKLGIKDVDRACPDLIRGHLAHKIHAL</sequence>
<dbReference type="KEGG" id="sfh:SFHH103_02677"/>
<accession>G9AB81</accession>
<reference evidence="1 2" key="1">
    <citation type="journal article" date="2012" name="J. Bacteriol.">
        <title>Genome sequence of the soybean symbiont Sinorhizobium fredii HH103.</title>
        <authorList>
            <person name="Weidner S."/>
            <person name="Becker A."/>
            <person name="Bonilla I."/>
            <person name="Jaenicke S."/>
            <person name="Lloret J."/>
            <person name="Margaret I."/>
            <person name="Puhler A."/>
            <person name="Ruiz-Sainz J.E."/>
            <person name="Schneiker-Bekel S."/>
            <person name="Szczepanowski R."/>
            <person name="Vinardell J.M."/>
            <person name="Zehner S."/>
            <person name="Gottfert M."/>
        </authorList>
    </citation>
    <scope>NUCLEOTIDE SEQUENCE [LARGE SCALE GENOMIC DNA]</scope>
    <source>
        <strain evidence="1 2">HH103</strain>
    </source>
</reference>
<proteinExistence type="predicted"/>
<evidence type="ECO:0000313" key="1">
    <source>
        <dbReference type="EMBL" id="CCE97172.1"/>
    </source>
</evidence>
<name>G9AB81_SINF1</name>
<dbReference type="EMBL" id="HE616890">
    <property type="protein sequence ID" value="CCE97172.1"/>
    <property type="molecule type" value="Genomic_DNA"/>
</dbReference>
<dbReference type="Proteomes" id="UP000007735">
    <property type="component" value="Chromosome"/>
</dbReference>
<dbReference type="HOGENOM" id="CLU_3398114_0_0_5"/>
<protein>
    <submittedName>
        <fullName evidence="1">Uncharacterized protein</fullName>
    </submittedName>
</protein>
<evidence type="ECO:0000313" key="2">
    <source>
        <dbReference type="Proteomes" id="UP000007735"/>
    </source>
</evidence>
<dbReference type="AlphaFoldDB" id="G9AB81"/>